<keyword evidence="5" id="KW-0812">Transmembrane</keyword>
<organism evidence="8 10">
    <name type="scientific">Medicago truncatula</name>
    <name type="common">Barrel medic</name>
    <name type="synonym">Medicago tribuloides</name>
    <dbReference type="NCBI Taxonomy" id="3880"/>
    <lineage>
        <taxon>Eukaryota</taxon>
        <taxon>Viridiplantae</taxon>
        <taxon>Streptophyta</taxon>
        <taxon>Embryophyta</taxon>
        <taxon>Tracheophyta</taxon>
        <taxon>Spermatophyta</taxon>
        <taxon>Magnoliopsida</taxon>
        <taxon>eudicotyledons</taxon>
        <taxon>Gunneridae</taxon>
        <taxon>Pentapetalae</taxon>
        <taxon>rosids</taxon>
        <taxon>fabids</taxon>
        <taxon>Fabales</taxon>
        <taxon>Fabaceae</taxon>
        <taxon>Papilionoideae</taxon>
        <taxon>50 kb inversion clade</taxon>
        <taxon>NPAAA clade</taxon>
        <taxon>Hologalegina</taxon>
        <taxon>IRL clade</taxon>
        <taxon>Trifolieae</taxon>
        <taxon>Medicago</taxon>
    </lineage>
</organism>
<evidence type="ECO:0000259" key="7">
    <source>
        <dbReference type="PROSITE" id="PS50966"/>
    </source>
</evidence>
<dbReference type="HOGENOM" id="CLU_974428_0_0_1"/>
<dbReference type="PRINTS" id="PR01438">
    <property type="entry name" value="UNVRSLSTRESS"/>
</dbReference>
<dbReference type="SUPFAM" id="SSF52402">
    <property type="entry name" value="Adenine nucleotide alpha hydrolases-like"/>
    <property type="match status" value="1"/>
</dbReference>
<dbReference type="PROSITE" id="PS50966">
    <property type="entry name" value="ZF_SWIM"/>
    <property type="match status" value="1"/>
</dbReference>
<feature type="chain" id="PRO_5014572146" evidence="6">
    <location>
        <begin position="31"/>
        <end position="286"/>
    </location>
</feature>
<dbReference type="Gene3D" id="3.40.50.620">
    <property type="entry name" value="HUPs"/>
    <property type="match status" value="1"/>
</dbReference>
<keyword evidence="5" id="KW-0472">Membrane</keyword>
<dbReference type="InterPro" id="IPR006016">
    <property type="entry name" value="UspA"/>
</dbReference>
<feature type="signal peptide" evidence="6">
    <location>
        <begin position="1"/>
        <end position="30"/>
    </location>
</feature>
<dbReference type="EMBL" id="CM001217">
    <property type="protein sequence ID" value="AES61785.2"/>
    <property type="molecule type" value="Genomic_DNA"/>
</dbReference>
<evidence type="ECO:0000256" key="2">
    <source>
        <dbReference type="ARBA" id="ARBA00022771"/>
    </source>
</evidence>
<dbReference type="PANTHER" id="PTHR46553:SF3">
    <property type="entry name" value="ADENINE NUCLEOTIDE ALPHA HYDROLASES-LIKE SUPERFAMILY PROTEIN"/>
    <property type="match status" value="1"/>
</dbReference>
<dbReference type="Pfam" id="PF04434">
    <property type="entry name" value="SWIM"/>
    <property type="match status" value="1"/>
</dbReference>
<keyword evidence="3" id="KW-0862">Zinc</keyword>
<dbReference type="InterPro" id="IPR014729">
    <property type="entry name" value="Rossmann-like_a/b/a_fold"/>
</dbReference>
<dbReference type="InterPro" id="IPR006015">
    <property type="entry name" value="Universal_stress_UspA"/>
</dbReference>
<reference evidence="8 10" key="2">
    <citation type="journal article" date="2014" name="BMC Genomics">
        <title>An improved genome release (version Mt4.0) for the model legume Medicago truncatula.</title>
        <authorList>
            <person name="Tang H."/>
            <person name="Krishnakumar V."/>
            <person name="Bidwell S."/>
            <person name="Rosen B."/>
            <person name="Chan A."/>
            <person name="Zhou S."/>
            <person name="Gentzbittel L."/>
            <person name="Childs K.L."/>
            <person name="Yandell M."/>
            <person name="Gundlach H."/>
            <person name="Mayer K.F."/>
            <person name="Schwartz D.C."/>
            <person name="Town C.D."/>
        </authorList>
    </citation>
    <scope>GENOME REANNOTATION</scope>
    <source>
        <strain evidence="9 10">cv. Jemalong A17</strain>
    </source>
</reference>
<feature type="transmembrane region" description="Helical" evidence="5">
    <location>
        <begin position="181"/>
        <end position="204"/>
    </location>
</feature>
<dbReference type="PANTHER" id="PTHR46553">
    <property type="entry name" value="ADENINE NUCLEOTIDE ALPHA HYDROLASES-LIKE SUPERFAMILY PROTEIN"/>
    <property type="match status" value="1"/>
</dbReference>
<evidence type="ECO:0000256" key="3">
    <source>
        <dbReference type="ARBA" id="ARBA00022833"/>
    </source>
</evidence>
<name>G7IF66_MEDTR</name>
<evidence type="ECO:0000256" key="5">
    <source>
        <dbReference type="SAM" id="Phobius"/>
    </source>
</evidence>
<reference evidence="8 10" key="1">
    <citation type="journal article" date="2011" name="Nature">
        <title>The Medicago genome provides insight into the evolution of rhizobial symbioses.</title>
        <authorList>
            <person name="Young N.D."/>
            <person name="Debelle F."/>
            <person name="Oldroyd G.E."/>
            <person name="Geurts R."/>
            <person name="Cannon S.B."/>
            <person name="Udvardi M.K."/>
            <person name="Benedito V.A."/>
            <person name="Mayer K.F."/>
            <person name="Gouzy J."/>
            <person name="Schoof H."/>
            <person name="Van de Peer Y."/>
            <person name="Proost S."/>
            <person name="Cook D.R."/>
            <person name="Meyers B.C."/>
            <person name="Spannagl M."/>
            <person name="Cheung F."/>
            <person name="De Mita S."/>
            <person name="Krishnakumar V."/>
            <person name="Gundlach H."/>
            <person name="Zhou S."/>
            <person name="Mudge J."/>
            <person name="Bharti A.K."/>
            <person name="Murray J.D."/>
            <person name="Naoumkina M.A."/>
            <person name="Rosen B."/>
            <person name="Silverstein K.A."/>
            <person name="Tang H."/>
            <person name="Rombauts S."/>
            <person name="Zhao P.X."/>
            <person name="Zhou P."/>
            <person name="Barbe V."/>
            <person name="Bardou P."/>
            <person name="Bechner M."/>
            <person name="Bellec A."/>
            <person name="Berger A."/>
            <person name="Berges H."/>
            <person name="Bidwell S."/>
            <person name="Bisseling T."/>
            <person name="Choisne N."/>
            <person name="Couloux A."/>
            <person name="Denny R."/>
            <person name="Deshpande S."/>
            <person name="Dai X."/>
            <person name="Doyle J.J."/>
            <person name="Dudez A.M."/>
            <person name="Farmer A.D."/>
            <person name="Fouteau S."/>
            <person name="Franken C."/>
            <person name="Gibelin C."/>
            <person name="Gish J."/>
            <person name="Goldstein S."/>
            <person name="Gonzalez A.J."/>
            <person name="Green P.J."/>
            <person name="Hallab A."/>
            <person name="Hartog M."/>
            <person name="Hua A."/>
            <person name="Humphray S.J."/>
            <person name="Jeong D.H."/>
            <person name="Jing Y."/>
            <person name="Jocker A."/>
            <person name="Kenton S.M."/>
            <person name="Kim D.J."/>
            <person name="Klee K."/>
            <person name="Lai H."/>
            <person name="Lang C."/>
            <person name="Lin S."/>
            <person name="Macmil S.L."/>
            <person name="Magdelenat G."/>
            <person name="Matthews L."/>
            <person name="McCorrison J."/>
            <person name="Monaghan E.L."/>
            <person name="Mun J.H."/>
            <person name="Najar F.Z."/>
            <person name="Nicholson C."/>
            <person name="Noirot C."/>
            <person name="O'Bleness M."/>
            <person name="Paule C.R."/>
            <person name="Poulain J."/>
            <person name="Prion F."/>
            <person name="Qin B."/>
            <person name="Qu C."/>
            <person name="Retzel E.F."/>
            <person name="Riddle C."/>
            <person name="Sallet E."/>
            <person name="Samain S."/>
            <person name="Samson N."/>
            <person name="Sanders I."/>
            <person name="Saurat O."/>
            <person name="Scarpelli C."/>
            <person name="Schiex T."/>
            <person name="Segurens B."/>
            <person name="Severin A.J."/>
            <person name="Sherrier D.J."/>
            <person name="Shi R."/>
            <person name="Sims S."/>
            <person name="Singer S.R."/>
            <person name="Sinharoy S."/>
            <person name="Sterck L."/>
            <person name="Viollet A."/>
            <person name="Wang B.B."/>
            <person name="Wang K."/>
            <person name="Wang M."/>
            <person name="Wang X."/>
            <person name="Warfsmann J."/>
            <person name="Weissenbach J."/>
            <person name="White D.D."/>
            <person name="White J.D."/>
            <person name="Wiley G.B."/>
            <person name="Wincker P."/>
            <person name="Xing Y."/>
            <person name="Yang L."/>
            <person name="Yao Z."/>
            <person name="Ying F."/>
            <person name="Zhai J."/>
            <person name="Zhou L."/>
            <person name="Zuber A."/>
            <person name="Denarie J."/>
            <person name="Dixon R.A."/>
            <person name="May G.D."/>
            <person name="Schwartz D.C."/>
            <person name="Rogers J."/>
            <person name="Quetier F."/>
            <person name="Town C.D."/>
            <person name="Roe B.A."/>
        </authorList>
    </citation>
    <scope>NUCLEOTIDE SEQUENCE [LARGE SCALE GENOMIC DNA]</scope>
    <source>
        <strain evidence="8">A17</strain>
        <strain evidence="9 10">cv. Jemalong A17</strain>
    </source>
</reference>
<keyword evidence="1" id="KW-0479">Metal-binding</keyword>
<feature type="domain" description="SWIM-type" evidence="7">
    <location>
        <begin position="69"/>
        <end position="101"/>
    </location>
</feature>
<keyword evidence="5" id="KW-1133">Transmembrane helix</keyword>
<evidence type="ECO:0000313" key="10">
    <source>
        <dbReference type="Proteomes" id="UP000002051"/>
    </source>
</evidence>
<dbReference type="Pfam" id="PF00582">
    <property type="entry name" value="Usp"/>
    <property type="match status" value="1"/>
</dbReference>
<dbReference type="InterPro" id="IPR007527">
    <property type="entry name" value="Znf_SWIM"/>
</dbReference>
<dbReference type="AlphaFoldDB" id="G7IF66"/>
<keyword evidence="6" id="KW-0732">Signal</keyword>
<keyword evidence="2 4" id="KW-0863">Zinc-finger</keyword>
<dbReference type="PaxDb" id="3880-AES66892"/>
<dbReference type="EnsemblPlants" id="AES61785">
    <property type="protein sequence ID" value="AES61785"/>
    <property type="gene ID" value="MTR_1g088620"/>
</dbReference>
<proteinExistence type="predicted"/>
<accession>G7IF66</accession>
<protein>
    <submittedName>
        <fullName evidence="8">Universal stress protein, putative</fullName>
    </submittedName>
</protein>
<evidence type="ECO:0000313" key="8">
    <source>
        <dbReference type="EMBL" id="AES61785.2"/>
    </source>
</evidence>
<reference evidence="9" key="3">
    <citation type="submission" date="2015-04" db="UniProtKB">
        <authorList>
            <consortium name="EnsemblPlants"/>
        </authorList>
    </citation>
    <scope>IDENTIFICATION</scope>
    <source>
        <strain evidence="9">cv. Jemalong A17</strain>
    </source>
</reference>
<gene>
    <name evidence="8" type="ordered locus">MTR_1g088620</name>
</gene>
<dbReference type="InterPro" id="IPR006564">
    <property type="entry name" value="Znf_PMZ"/>
</dbReference>
<evidence type="ECO:0000256" key="4">
    <source>
        <dbReference type="PROSITE-ProRule" id="PRU00325"/>
    </source>
</evidence>
<sequence length="286" mass="32423">MTMTHRGVIGVGRSSLVWVIIGEVVVVGCARNEVIKSNSHHVTQFDRDRYTFSVRETIDHKEGLPKGEYKVDLQNKWCDCGRFRALHLPCSHVIAACSSFCHDYKTFVDNKFTNECVYAVYNIHFDVVHHQTYWPNYEGPKVVPNKSMRRAKKGRPPITRIRTEMDDVETERKMRCLEDAWNSNAVVAVCMLVVFCQLAVWFWGCVGASCGHLPHLYVNDVIVEVVEGDARNVLCDTVEKYRASILVVGSHGYGAIKRAVLGSVSDYCAHHAHCTVMIVKKPKTKH</sequence>
<dbReference type="CDD" id="cd23659">
    <property type="entry name" value="USP_At3g01520-like"/>
    <property type="match status" value="1"/>
</dbReference>
<keyword evidence="10" id="KW-1185">Reference proteome</keyword>
<dbReference type="Proteomes" id="UP000002051">
    <property type="component" value="Unassembled WGS sequence"/>
</dbReference>
<evidence type="ECO:0000256" key="1">
    <source>
        <dbReference type="ARBA" id="ARBA00022723"/>
    </source>
</evidence>
<dbReference type="GO" id="GO:0008270">
    <property type="term" value="F:zinc ion binding"/>
    <property type="evidence" value="ECO:0007669"/>
    <property type="project" value="UniProtKB-KW"/>
</dbReference>
<evidence type="ECO:0000256" key="6">
    <source>
        <dbReference type="SAM" id="SignalP"/>
    </source>
</evidence>
<accession>A0A0C3URP7</accession>
<evidence type="ECO:0000313" key="9">
    <source>
        <dbReference type="EnsemblPlants" id="AES61785"/>
    </source>
</evidence>
<dbReference type="SMART" id="SM00575">
    <property type="entry name" value="ZnF_PMZ"/>
    <property type="match status" value="1"/>
</dbReference>
<dbReference type="STRING" id="3880.G7IF66"/>